<evidence type="ECO:0000313" key="2">
    <source>
        <dbReference type="Proteomes" id="UP001259572"/>
    </source>
</evidence>
<dbReference type="Pfam" id="PF22284">
    <property type="entry name" value="DUF6961"/>
    <property type="match status" value="1"/>
</dbReference>
<dbReference type="RefSeq" id="WP_315724881.1">
    <property type="nucleotide sequence ID" value="NZ_JAVUPU010000003.1"/>
</dbReference>
<dbReference type="InterPro" id="IPR054234">
    <property type="entry name" value="DUF6961"/>
</dbReference>
<dbReference type="Proteomes" id="UP001259572">
    <property type="component" value="Unassembled WGS sequence"/>
</dbReference>
<keyword evidence="2" id="KW-1185">Reference proteome</keyword>
<name>A0ABU3Q5F0_9SPHN</name>
<accession>A0ABU3Q5F0</accession>
<organism evidence="1 2">
    <name type="scientific">Sphingosinicella rhizophila</name>
    <dbReference type="NCBI Taxonomy" id="3050082"/>
    <lineage>
        <taxon>Bacteria</taxon>
        <taxon>Pseudomonadati</taxon>
        <taxon>Pseudomonadota</taxon>
        <taxon>Alphaproteobacteria</taxon>
        <taxon>Sphingomonadales</taxon>
        <taxon>Sphingosinicellaceae</taxon>
        <taxon>Sphingosinicella</taxon>
    </lineage>
</organism>
<reference evidence="1 2" key="1">
    <citation type="submission" date="2023-05" db="EMBL/GenBank/DDBJ databases">
        <authorList>
            <person name="Guo Y."/>
        </authorList>
    </citation>
    <scope>NUCLEOTIDE SEQUENCE [LARGE SCALE GENOMIC DNA]</scope>
    <source>
        <strain evidence="1 2">GR2756</strain>
    </source>
</reference>
<gene>
    <name evidence="1" type="ORF">RQX22_06750</name>
</gene>
<evidence type="ECO:0000313" key="1">
    <source>
        <dbReference type="EMBL" id="MDT9598643.1"/>
    </source>
</evidence>
<protein>
    <submittedName>
        <fullName evidence="1">Uncharacterized protein</fullName>
    </submittedName>
</protein>
<proteinExistence type="predicted"/>
<comment type="caution">
    <text evidence="1">The sequence shown here is derived from an EMBL/GenBank/DDBJ whole genome shotgun (WGS) entry which is preliminary data.</text>
</comment>
<sequence length="63" mass="6654">MISDRELWACANEVMHQHGADAALHVAERIGALVLAGDVAGVTAWKEVARRIDALQSGSGTLN</sequence>
<dbReference type="EMBL" id="JAVUPU010000003">
    <property type="protein sequence ID" value="MDT9598643.1"/>
    <property type="molecule type" value="Genomic_DNA"/>
</dbReference>